<dbReference type="PANTHER" id="PTHR47245">
    <property type="entry name" value="PEPTIDYLPROLYL ISOMERASE"/>
    <property type="match status" value="1"/>
</dbReference>
<proteinExistence type="predicted"/>
<dbReference type="Gene3D" id="3.10.50.40">
    <property type="match status" value="2"/>
</dbReference>
<dbReference type="Proteomes" id="UP000250918">
    <property type="component" value="Unassembled WGS sequence"/>
</dbReference>
<feature type="domain" description="PpiC" evidence="2">
    <location>
        <begin position="148"/>
        <end position="262"/>
    </location>
</feature>
<keyword evidence="1" id="KW-0697">Rotamase</keyword>
<protein>
    <recommendedName>
        <fullName evidence="2">PpiC domain-containing protein</fullName>
    </recommendedName>
</protein>
<name>A0A855X1B8_9BACT</name>
<dbReference type="PANTHER" id="PTHR47245:SF2">
    <property type="entry name" value="PEPTIDYL-PROLYL CIS-TRANS ISOMERASE HP_0175-RELATED"/>
    <property type="match status" value="1"/>
</dbReference>
<evidence type="ECO:0000259" key="2">
    <source>
        <dbReference type="PROSITE" id="PS50198"/>
    </source>
</evidence>
<gene>
    <name evidence="3" type="ORF">C3F09_05895</name>
</gene>
<dbReference type="SUPFAM" id="SSF109998">
    <property type="entry name" value="Triger factor/SurA peptide-binding domain-like"/>
    <property type="match status" value="1"/>
</dbReference>
<dbReference type="InterPro" id="IPR046357">
    <property type="entry name" value="PPIase_dom_sf"/>
</dbReference>
<evidence type="ECO:0000256" key="1">
    <source>
        <dbReference type="PROSITE-ProRule" id="PRU00278"/>
    </source>
</evidence>
<evidence type="ECO:0000313" key="3">
    <source>
        <dbReference type="EMBL" id="PWB72960.1"/>
    </source>
</evidence>
<sequence>MSVNKVYFGIVATAIALILGACQPPTINKETAQANSTILARADHGYVLTVRDYYDLVYHGRNKVEGGYLTDNEAKWLLDSLILDTLTAFAADSFNLGKYYSDNWVYKTRYQSVLVNEYYQRHVISPVTVDSAEVIEYQKTHPQMFTVREQALAFHIMASPIAFKNGADSNLYRKMTPDQLEEAVKGHIYHLKRLIDSGMSFQEVATRYSQDIMTKNQGGAMSWVTKGVYRPPFDSVLFALKPGQYSEPYRDPDGWHILMMGDYLAAGLTPIDRPMFYEQVKQALLNERQAAMLKTITDSLSKGVDVVTNEMVLDTDVLLIPDSLWVAVVNGTDTIDVQMIKTMDDAYRSRFRVNNTTANMKKAIIGSFVNRMLLVEAARRDGLDTLPDIKAQQHLLYQSTAKALLIRQWYDRNWQPSDSAIADYYKRHPKQFLVDKPLTVQQIVTKDSATALFLRDQAMAGVDFMELAREYYPGEPGVREALADLGKIGPHDVDSAFYTTAYGTPVGEVSMPIKSKYGYHIIKVLDHTDSKSLANARIDIVQIFTEQYRKDEMKKHLADLGKRFHLKYSGSIGKIFLEPVSYRTK</sequence>
<dbReference type="InterPro" id="IPR000297">
    <property type="entry name" value="PPIase_PpiC"/>
</dbReference>
<comment type="caution">
    <text evidence="3">The sequence shown here is derived from an EMBL/GenBank/DDBJ whole genome shotgun (WGS) entry which is preliminary data.</text>
</comment>
<dbReference type="EMBL" id="PQAP01000069">
    <property type="protein sequence ID" value="PWB72960.1"/>
    <property type="molecule type" value="Genomic_DNA"/>
</dbReference>
<dbReference type="Pfam" id="PF00639">
    <property type="entry name" value="Rotamase"/>
    <property type="match status" value="1"/>
</dbReference>
<organism evidence="3 4">
    <name type="scientific">candidate division GN15 bacterium</name>
    <dbReference type="NCBI Taxonomy" id="2072418"/>
    <lineage>
        <taxon>Bacteria</taxon>
        <taxon>candidate division GN15</taxon>
    </lineage>
</organism>
<dbReference type="Pfam" id="PF13145">
    <property type="entry name" value="Rotamase_2"/>
    <property type="match status" value="1"/>
</dbReference>
<feature type="domain" description="PpiC" evidence="2">
    <location>
        <begin position="435"/>
        <end position="526"/>
    </location>
</feature>
<dbReference type="PROSITE" id="PS51257">
    <property type="entry name" value="PROKAR_LIPOPROTEIN"/>
    <property type="match status" value="1"/>
</dbReference>
<dbReference type="GO" id="GO:0003755">
    <property type="term" value="F:peptidyl-prolyl cis-trans isomerase activity"/>
    <property type="evidence" value="ECO:0007669"/>
    <property type="project" value="UniProtKB-KW"/>
</dbReference>
<reference evidence="3 4" key="1">
    <citation type="journal article" date="2018" name="ISME J.">
        <title>A methanotrophic archaeon couples anaerobic oxidation of methane to Fe(III) reduction.</title>
        <authorList>
            <person name="Cai C."/>
            <person name="Leu A.O."/>
            <person name="Xie G.J."/>
            <person name="Guo J."/>
            <person name="Feng Y."/>
            <person name="Zhao J.X."/>
            <person name="Tyson G.W."/>
            <person name="Yuan Z."/>
            <person name="Hu S."/>
        </authorList>
    </citation>
    <scope>NUCLEOTIDE SEQUENCE [LARGE SCALE GENOMIC DNA]</scope>
    <source>
        <strain evidence="3">FeB_12</strain>
    </source>
</reference>
<evidence type="ECO:0000313" key="4">
    <source>
        <dbReference type="Proteomes" id="UP000250918"/>
    </source>
</evidence>
<dbReference type="AlphaFoldDB" id="A0A855X1B8"/>
<accession>A0A855X1B8</accession>
<dbReference type="InterPro" id="IPR050245">
    <property type="entry name" value="PrsA_foldase"/>
</dbReference>
<keyword evidence="1" id="KW-0413">Isomerase</keyword>
<dbReference type="PROSITE" id="PS50198">
    <property type="entry name" value="PPIC_PPIASE_2"/>
    <property type="match status" value="2"/>
</dbReference>
<dbReference type="InterPro" id="IPR027304">
    <property type="entry name" value="Trigger_fact/SurA_dom_sf"/>
</dbReference>
<dbReference type="SUPFAM" id="SSF54534">
    <property type="entry name" value="FKBP-like"/>
    <property type="match status" value="2"/>
</dbReference>